<name>A0A0G0C2M7_UNCC3</name>
<dbReference type="STRING" id="1618350.UR67_C0001G0265"/>
<feature type="domain" description="EamA" evidence="2">
    <location>
        <begin position="157"/>
        <end position="286"/>
    </location>
</feature>
<proteinExistence type="predicted"/>
<feature type="transmembrane region" description="Helical" evidence="1">
    <location>
        <begin position="185"/>
        <end position="205"/>
    </location>
</feature>
<feature type="transmembrane region" description="Helical" evidence="1">
    <location>
        <begin position="271"/>
        <end position="289"/>
    </location>
</feature>
<dbReference type="EMBL" id="LBQB01000001">
    <property type="protein sequence ID" value="KKP70356.1"/>
    <property type="molecule type" value="Genomic_DNA"/>
</dbReference>
<feature type="transmembrane region" description="Helical" evidence="1">
    <location>
        <begin position="245"/>
        <end position="265"/>
    </location>
</feature>
<feature type="transmembrane region" description="Helical" evidence="1">
    <location>
        <begin position="72"/>
        <end position="92"/>
    </location>
</feature>
<sequence length="303" mass="33843">MQSKRKQQSLGVTAILISTIFYGLMGVYSKIIGVNFGIFTQSYIRNLIVFLIIFVLCLVLRKKWVKIQKQDIPWIILWSISGTIASVCFFVAVNYLSIGTTVIIFFAGSNISGYLAGKVLYQEQLTKSKIIASILSILGVLLVYYSTIGLDNLVFSIMALFSGLGTGLWNTVSKKFSHHYSGLQITGMDAFASFLMTLFASMIVFEPLPTISFTIPMLFVFIYSITQTITVFFTVYGFKRLEAQIGTLVMPMEVFFAALFGFIFYRETLTILTILGGLLIISGIVIPNLRFAKKISIVNQVKN</sequence>
<dbReference type="AlphaFoldDB" id="A0A0G0C2M7"/>
<comment type="caution">
    <text evidence="3">The sequence shown here is derived from an EMBL/GenBank/DDBJ whole genome shotgun (WGS) entry which is preliminary data.</text>
</comment>
<evidence type="ECO:0000259" key="2">
    <source>
        <dbReference type="Pfam" id="PF00892"/>
    </source>
</evidence>
<dbReference type="InterPro" id="IPR000620">
    <property type="entry name" value="EamA_dom"/>
</dbReference>
<dbReference type="PANTHER" id="PTHR22911">
    <property type="entry name" value="ACYL-MALONYL CONDENSING ENZYME-RELATED"/>
    <property type="match status" value="1"/>
</dbReference>
<dbReference type="GO" id="GO:0016020">
    <property type="term" value="C:membrane"/>
    <property type="evidence" value="ECO:0007669"/>
    <property type="project" value="InterPro"/>
</dbReference>
<keyword evidence="1" id="KW-0472">Membrane</keyword>
<evidence type="ECO:0000256" key="1">
    <source>
        <dbReference type="SAM" id="Phobius"/>
    </source>
</evidence>
<feature type="transmembrane region" description="Helical" evidence="1">
    <location>
        <begin position="98"/>
        <end position="117"/>
    </location>
</feature>
<reference evidence="3 4" key="1">
    <citation type="journal article" date="2015" name="Nature">
        <title>rRNA introns, odd ribosomes, and small enigmatic genomes across a large radiation of phyla.</title>
        <authorList>
            <person name="Brown C.T."/>
            <person name="Hug L.A."/>
            <person name="Thomas B.C."/>
            <person name="Sharon I."/>
            <person name="Castelle C.J."/>
            <person name="Singh A."/>
            <person name="Wilkins M.J."/>
            <person name="Williams K.H."/>
            <person name="Banfield J.F."/>
        </authorList>
    </citation>
    <scope>NUCLEOTIDE SEQUENCE [LARGE SCALE GENOMIC DNA]</scope>
</reference>
<feature type="transmembrane region" description="Helical" evidence="1">
    <location>
        <begin position="217"/>
        <end position="238"/>
    </location>
</feature>
<organism evidence="3 4">
    <name type="scientific">candidate division CPR3 bacterium GW2011_GWF2_35_18</name>
    <dbReference type="NCBI Taxonomy" id="1618350"/>
    <lineage>
        <taxon>Bacteria</taxon>
        <taxon>Bacteria division CPR3</taxon>
    </lineage>
</organism>
<dbReference type="InterPro" id="IPR037185">
    <property type="entry name" value="EmrE-like"/>
</dbReference>
<feature type="domain" description="EamA" evidence="2">
    <location>
        <begin position="10"/>
        <end position="144"/>
    </location>
</feature>
<dbReference type="PANTHER" id="PTHR22911:SF79">
    <property type="entry name" value="MOBA-LIKE NTP TRANSFERASE DOMAIN-CONTAINING PROTEIN"/>
    <property type="match status" value="1"/>
</dbReference>
<feature type="transmembrane region" description="Helical" evidence="1">
    <location>
        <begin position="43"/>
        <end position="60"/>
    </location>
</feature>
<keyword evidence="1" id="KW-1133">Transmembrane helix</keyword>
<keyword evidence="1" id="KW-0812">Transmembrane</keyword>
<feature type="transmembrane region" description="Helical" evidence="1">
    <location>
        <begin position="129"/>
        <end position="147"/>
    </location>
</feature>
<gene>
    <name evidence="3" type="ORF">UR67_C0001G0265</name>
</gene>
<dbReference type="Proteomes" id="UP000034581">
    <property type="component" value="Unassembled WGS sequence"/>
</dbReference>
<evidence type="ECO:0000313" key="3">
    <source>
        <dbReference type="EMBL" id="KKP70356.1"/>
    </source>
</evidence>
<dbReference type="SUPFAM" id="SSF103481">
    <property type="entry name" value="Multidrug resistance efflux transporter EmrE"/>
    <property type="match status" value="2"/>
</dbReference>
<accession>A0A0G0C2M7</accession>
<evidence type="ECO:0000313" key="4">
    <source>
        <dbReference type="Proteomes" id="UP000034581"/>
    </source>
</evidence>
<protein>
    <submittedName>
        <fullName evidence="3">UAA transporter family</fullName>
    </submittedName>
</protein>
<dbReference type="Pfam" id="PF00892">
    <property type="entry name" value="EamA"/>
    <property type="match status" value="2"/>
</dbReference>
<feature type="transmembrane region" description="Helical" evidence="1">
    <location>
        <begin position="153"/>
        <end position="173"/>
    </location>
</feature>
<feature type="transmembrane region" description="Helical" evidence="1">
    <location>
        <begin position="12"/>
        <end position="31"/>
    </location>
</feature>